<dbReference type="PROSITE" id="PS50943">
    <property type="entry name" value="HTH_CROC1"/>
    <property type="match status" value="1"/>
</dbReference>
<dbReference type="Proteomes" id="UP000610862">
    <property type="component" value="Unassembled WGS sequence"/>
</dbReference>
<dbReference type="SMART" id="SM00530">
    <property type="entry name" value="HTH_XRE"/>
    <property type="match status" value="1"/>
</dbReference>
<feature type="domain" description="HTH cro/C1-type" evidence="2">
    <location>
        <begin position="7"/>
        <end position="61"/>
    </location>
</feature>
<dbReference type="Pfam" id="PF01381">
    <property type="entry name" value="HTH_3"/>
    <property type="match status" value="1"/>
</dbReference>
<evidence type="ECO:0000256" key="1">
    <source>
        <dbReference type="ARBA" id="ARBA00023125"/>
    </source>
</evidence>
<proteinExistence type="predicted"/>
<dbReference type="InterPro" id="IPR001387">
    <property type="entry name" value="Cro/C1-type_HTH"/>
</dbReference>
<reference evidence="3" key="1">
    <citation type="submission" date="2020-08" db="EMBL/GenBank/DDBJ databases">
        <title>Genome public.</title>
        <authorList>
            <person name="Liu C."/>
            <person name="Sun Q."/>
        </authorList>
    </citation>
    <scope>NUCLEOTIDE SEQUENCE</scope>
    <source>
        <strain evidence="3">NSJ-24</strain>
    </source>
</reference>
<sequence length="74" mass="8666">MKFNERLKELRLQSALMQKDIAKLMGVSVRTFQGWETARTEPNIEKLIALADFFEVSLDYLLCREFHAVPSVEY</sequence>
<dbReference type="RefSeq" id="WP_187525176.1">
    <property type="nucleotide sequence ID" value="NZ_JACRTA010000002.1"/>
</dbReference>
<evidence type="ECO:0000313" key="3">
    <source>
        <dbReference type="EMBL" id="MBC8568219.1"/>
    </source>
</evidence>
<comment type="caution">
    <text evidence="3">The sequence shown here is derived from an EMBL/GenBank/DDBJ whole genome shotgun (WGS) entry which is preliminary data.</text>
</comment>
<protein>
    <submittedName>
        <fullName evidence="3">Helix-turn-helix transcriptional regulator</fullName>
    </submittedName>
</protein>
<keyword evidence="1" id="KW-0238">DNA-binding</keyword>
<dbReference type="Gene3D" id="1.10.260.40">
    <property type="entry name" value="lambda repressor-like DNA-binding domains"/>
    <property type="match status" value="1"/>
</dbReference>
<dbReference type="PANTHER" id="PTHR46558">
    <property type="entry name" value="TRACRIPTIONAL REGULATORY PROTEIN-RELATED-RELATED"/>
    <property type="match status" value="1"/>
</dbReference>
<gene>
    <name evidence="3" type="ORF">H8692_05500</name>
</gene>
<name>A0A926E9G5_9FIRM</name>
<dbReference type="AlphaFoldDB" id="A0A926E9G5"/>
<dbReference type="CDD" id="cd00093">
    <property type="entry name" value="HTH_XRE"/>
    <property type="match status" value="1"/>
</dbReference>
<dbReference type="PANTHER" id="PTHR46558:SF11">
    <property type="entry name" value="HTH-TYPE TRANSCRIPTIONAL REGULATOR XRE"/>
    <property type="match status" value="1"/>
</dbReference>
<dbReference type="InterPro" id="IPR010982">
    <property type="entry name" value="Lambda_DNA-bd_dom_sf"/>
</dbReference>
<evidence type="ECO:0000313" key="4">
    <source>
        <dbReference type="Proteomes" id="UP000610862"/>
    </source>
</evidence>
<dbReference type="GO" id="GO:0003677">
    <property type="term" value="F:DNA binding"/>
    <property type="evidence" value="ECO:0007669"/>
    <property type="project" value="UniProtKB-KW"/>
</dbReference>
<dbReference type="SUPFAM" id="SSF47413">
    <property type="entry name" value="lambda repressor-like DNA-binding domains"/>
    <property type="match status" value="1"/>
</dbReference>
<evidence type="ECO:0000259" key="2">
    <source>
        <dbReference type="PROSITE" id="PS50943"/>
    </source>
</evidence>
<dbReference type="EMBL" id="JACRTA010000002">
    <property type="protein sequence ID" value="MBC8568219.1"/>
    <property type="molecule type" value="Genomic_DNA"/>
</dbReference>
<organism evidence="3 4">
    <name type="scientific">Lentihominibacter hominis</name>
    <dbReference type="NCBI Taxonomy" id="2763645"/>
    <lineage>
        <taxon>Bacteria</taxon>
        <taxon>Bacillati</taxon>
        <taxon>Bacillota</taxon>
        <taxon>Clostridia</taxon>
        <taxon>Peptostreptococcales</taxon>
        <taxon>Anaerovoracaceae</taxon>
        <taxon>Lentihominibacter</taxon>
    </lineage>
</organism>
<accession>A0A926E9G5</accession>
<keyword evidence="4" id="KW-1185">Reference proteome</keyword>